<keyword evidence="2" id="KW-0732">Signal</keyword>
<evidence type="ECO:0008006" key="5">
    <source>
        <dbReference type="Google" id="ProtNLM"/>
    </source>
</evidence>
<feature type="chain" id="PRO_5046398872" description="Glycine zipper family protein" evidence="2">
    <location>
        <begin position="21"/>
        <end position="157"/>
    </location>
</feature>
<evidence type="ECO:0000313" key="4">
    <source>
        <dbReference type="Proteomes" id="UP001595826"/>
    </source>
</evidence>
<proteinExistence type="predicted"/>
<dbReference type="EMBL" id="JBHSCY010000001">
    <property type="protein sequence ID" value="MFC4267665.1"/>
    <property type="molecule type" value="Genomic_DNA"/>
</dbReference>
<protein>
    <recommendedName>
        <fullName evidence="5">Glycine zipper family protein</fullName>
    </recommendedName>
</protein>
<accession>A0ABV8R5C0</accession>
<name>A0ABV8R5C0_9FLAO</name>
<reference evidence="4" key="1">
    <citation type="journal article" date="2019" name="Int. J. Syst. Evol. Microbiol.">
        <title>The Global Catalogue of Microorganisms (GCM) 10K type strain sequencing project: providing services to taxonomists for standard genome sequencing and annotation.</title>
        <authorList>
            <consortium name="The Broad Institute Genomics Platform"/>
            <consortium name="The Broad Institute Genome Sequencing Center for Infectious Disease"/>
            <person name="Wu L."/>
            <person name="Ma J."/>
        </authorList>
    </citation>
    <scope>NUCLEOTIDE SEQUENCE [LARGE SCALE GENOMIC DNA]</scope>
    <source>
        <strain evidence="4">CECT 8655</strain>
    </source>
</reference>
<evidence type="ECO:0000313" key="3">
    <source>
        <dbReference type="EMBL" id="MFC4267665.1"/>
    </source>
</evidence>
<evidence type="ECO:0000256" key="1">
    <source>
        <dbReference type="SAM" id="Phobius"/>
    </source>
</evidence>
<keyword evidence="1" id="KW-1133">Transmembrane helix</keyword>
<dbReference type="Proteomes" id="UP001595826">
    <property type="component" value="Unassembled WGS sequence"/>
</dbReference>
<keyword evidence="4" id="KW-1185">Reference proteome</keyword>
<gene>
    <name evidence="3" type="ORF">ACFOWD_02005</name>
</gene>
<keyword evidence="1" id="KW-0472">Membrane</keyword>
<dbReference type="RefSeq" id="WP_377407677.1">
    <property type="nucleotide sequence ID" value="NZ_JBHSCY010000001.1"/>
</dbReference>
<feature type="signal peptide" evidence="2">
    <location>
        <begin position="1"/>
        <end position="20"/>
    </location>
</feature>
<sequence>MKKLVFVFAAILFTSITLNAQKIEMNKVWGGYQFTQDGKNLSLNDMQEIMKSNQEAYDLVQSAKSNKTWGMILGTAGGALVGFPIGTAIGGGDPEWALAGVGAALIVASIPIVKGFNNKTKKAVELYNNDVTSGAYQFNPSFDLNIKGTSLGITMSF</sequence>
<keyword evidence="1" id="KW-0812">Transmembrane</keyword>
<feature type="transmembrane region" description="Helical" evidence="1">
    <location>
        <begin position="96"/>
        <end position="113"/>
    </location>
</feature>
<evidence type="ECO:0000256" key="2">
    <source>
        <dbReference type="SAM" id="SignalP"/>
    </source>
</evidence>
<organism evidence="3 4">
    <name type="scientific">Polaribacter marinivivus</name>
    <dbReference type="NCBI Taxonomy" id="1524260"/>
    <lineage>
        <taxon>Bacteria</taxon>
        <taxon>Pseudomonadati</taxon>
        <taxon>Bacteroidota</taxon>
        <taxon>Flavobacteriia</taxon>
        <taxon>Flavobacteriales</taxon>
        <taxon>Flavobacteriaceae</taxon>
    </lineage>
</organism>
<comment type="caution">
    <text evidence="3">The sequence shown here is derived from an EMBL/GenBank/DDBJ whole genome shotgun (WGS) entry which is preliminary data.</text>
</comment>